<dbReference type="RefSeq" id="WP_203000891.1">
    <property type="nucleotide sequence ID" value="NZ_JADWYU010000111.1"/>
</dbReference>
<dbReference type="AlphaFoldDB" id="A0A937UPU8"/>
<comment type="caution">
    <text evidence="2">The sequence shown here is derived from an EMBL/GenBank/DDBJ whole genome shotgun (WGS) entry which is preliminary data.</text>
</comment>
<organism evidence="2 3">
    <name type="scientific">Frankia nepalensis</name>
    <dbReference type="NCBI Taxonomy" id="1836974"/>
    <lineage>
        <taxon>Bacteria</taxon>
        <taxon>Bacillati</taxon>
        <taxon>Actinomycetota</taxon>
        <taxon>Actinomycetes</taxon>
        <taxon>Frankiales</taxon>
        <taxon>Frankiaceae</taxon>
        <taxon>Frankia</taxon>
    </lineage>
</organism>
<feature type="region of interest" description="Disordered" evidence="1">
    <location>
        <begin position="76"/>
        <end position="113"/>
    </location>
</feature>
<sequence length="459" mass="48781">MSSAPRTLLASLVAQRGWTVDQFCRAFTKTAAAIGADTYGITDRQAKRWLAGTLATQPYPVSRRVLEAMFDTDALALLGPPDTPPRRDPARTTPHGMAPLPSTGDDGHTPIAPDEEVSPTHRRDLLSAGVLLTATGAVISPMDRAAGISRAIAASAPDPLTLAQLEHGIHQLVTLYDVTPLGTLLDPIEQAWNRAETLLETCVSGAGRRDLERLSGWYAYYRGRLAHEKGDEGTALTFLVLAGQHAEAAGDTLLAGSVADVRAALAFFAGQFTAAAAIARHALPAAHPYVLPSLASQMARSLAQTGDADGALAALRTMRDNVWTGEQLPGPAPSDEEAYEAYCALALGYLGRGDAAERHAHRSLALLSRTGRHLQLAGSHLALARAFLRRPEPEPEQAAAALRDALTVARNNDHGRTANRAAALYRHLVTKSDWARLPAVRDLGDQLPAREALPPAATI</sequence>
<proteinExistence type="predicted"/>
<gene>
    <name evidence="2" type="ORF">I7412_20185</name>
</gene>
<keyword evidence="3" id="KW-1185">Reference proteome</keyword>
<dbReference type="EMBL" id="JAEACQ010000229">
    <property type="protein sequence ID" value="MBL7629443.1"/>
    <property type="molecule type" value="Genomic_DNA"/>
</dbReference>
<evidence type="ECO:0000313" key="3">
    <source>
        <dbReference type="Proteomes" id="UP000604475"/>
    </source>
</evidence>
<dbReference type="Proteomes" id="UP000604475">
    <property type="component" value="Unassembled WGS sequence"/>
</dbReference>
<reference evidence="2" key="1">
    <citation type="submission" date="2020-12" db="EMBL/GenBank/DDBJ databases">
        <title>Genomic characterization of non-nitrogen-fixing Frankia strains.</title>
        <authorList>
            <person name="Carlos-Shanley C."/>
            <person name="Guerra T."/>
            <person name="Hahn D."/>
        </authorList>
    </citation>
    <scope>NUCLEOTIDE SEQUENCE</scope>
    <source>
        <strain evidence="2">CN6</strain>
    </source>
</reference>
<protein>
    <submittedName>
        <fullName evidence="2">Uncharacterized protein</fullName>
    </submittedName>
</protein>
<evidence type="ECO:0000256" key="1">
    <source>
        <dbReference type="SAM" id="MobiDB-lite"/>
    </source>
</evidence>
<name>A0A937UPU8_9ACTN</name>
<accession>A0A937UPU8</accession>
<evidence type="ECO:0000313" key="2">
    <source>
        <dbReference type="EMBL" id="MBL7629443.1"/>
    </source>
</evidence>